<keyword evidence="4" id="KW-0238">DNA-binding</keyword>
<dbReference type="InterPro" id="IPR036291">
    <property type="entry name" value="NAD(P)-bd_dom_sf"/>
</dbReference>
<feature type="domain" description="Sigma-54 factor interaction" evidence="6">
    <location>
        <begin position="368"/>
        <end position="598"/>
    </location>
</feature>
<evidence type="ECO:0000256" key="2">
    <source>
        <dbReference type="ARBA" id="ARBA00022840"/>
    </source>
</evidence>
<dbReference type="InterPro" id="IPR027417">
    <property type="entry name" value="P-loop_NTPase"/>
</dbReference>
<dbReference type="EMBL" id="JAFBDZ010000001">
    <property type="protein sequence ID" value="MBM7584560.1"/>
    <property type="molecule type" value="Genomic_DNA"/>
</dbReference>
<dbReference type="InterPro" id="IPR025662">
    <property type="entry name" value="Sigma_54_int_dom_ATP-bd_1"/>
</dbReference>
<organism evidence="8 9">
    <name type="scientific">Rossellomorea pakistanensis</name>
    <dbReference type="NCBI Taxonomy" id="992288"/>
    <lineage>
        <taxon>Bacteria</taxon>
        <taxon>Bacillati</taxon>
        <taxon>Bacillota</taxon>
        <taxon>Bacilli</taxon>
        <taxon>Bacillales</taxon>
        <taxon>Bacillaceae</taxon>
        <taxon>Rossellomorea</taxon>
    </lineage>
</organism>
<dbReference type="SUPFAM" id="SSF51735">
    <property type="entry name" value="NAD(P)-binding Rossmann-fold domains"/>
    <property type="match status" value="1"/>
</dbReference>
<dbReference type="PROSITE" id="PS50045">
    <property type="entry name" value="SIGMA54_INTERACT_4"/>
    <property type="match status" value="1"/>
</dbReference>
<dbReference type="InterPro" id="IPR003593">
    <property type="entry name" value="AAA+_ATPase"/>
</dbReference>
<dbReference type="InterPro" id="IPR009057">
    <property type="entry name" value="Homeodomain-like_sf"/>
</dbReference>
<dbReference type="CDD" id="cd00009">
    <property type="entry name" value="AAA"/>
    <property type="match status" value="1"/>
</dbReference>
<keyword evidence="3" id="KW-0805">Transcription regulation</keyword>
<dbReference type="PANTHER" id="PTHR32071">
    <property type="entry name" value="TRANSCRIPTIONAL REGULATORY PROTEIN"/>
    <property type="match status" value="1"/>
</dbReference>
<evidence type="ECO:0000256" key="5">
    <source>
        <dbReference type="ARBA" id="ARBA00023163"/>
    </source>
</evidence>
<dbReference type="Gene3D" id="1.10.8.60">
    <property type="match status" value="1"/>
</dbReference>
<protein>
    <submittedName>
        <fullName evidence="8">PAS domain S-box-containing protein</fullName>
    </submittedName>
</protein>
<evidence type="ECO:0000259" key="7">
    <source>
        <dbReference type="PROSITE" id="PS50112"/>
    </source>
</evidence>
<dbReference type="Gene3D" id="3.30.450.20">
    <property type="entry name" value="PAS domain"/>
    <property type="match status" value="2"/>
</dbReference>
<dbReference type="Pfam" id="PF13426">
    <property type="entry name" value="PAS_9"/>
    <property type="match status" value="1"/>
</dbReference>
<dbReference type="InterPro" id="IPR000014">
    <property type="entry name" value="PAS"/>
</dbReference>
<comment type="caution">
    <text evidence="8">The sequence shown here is derived from an EMBL/GenBank/DDBJ whole genome shotgun (WGS) entry which is preliminary data.</text>
</comment>
<dbReference type="InterPro" id="IPR035965">
    <property type="entry name" value="PAS-like_dom_sf"/>
</dbReference>
<keyword evidence="5" id="KW-0804">Transcription</keyword>
<evidence type="ECO:0000259" key="6">
    <source>
        <dbReference type="PROSITE" id="PS50045"/>
    </source>
</evidence>
<feature type="domain" description="PAS" evidence="7">
    <location>
        <begin position="122"/>
        <end position="191"/>
    </location>
</feature>
<dbReference type="CDD" id="cd00130">
    <property type="entry name" value="PAS"/>
    <property type="match status" value="2"/>
</dbReference>
<dbReference type="InterPro" id="IPR025943">
    <property type="entry name" value="Sigma_54_int_dom_ATP-bd_2"/>
</dbReference>
<evidence type="ECO:0000256" key="3">
    <source>
        <dbReference type="ARBA" id="ARBA00023015"/>
    </source>
</evidence>
<dbReference type="InterPro" id="IPR002078">
    <property type="entry name" value="Sigma_54_int"/>
</dbReference>
<evidence type="ECO:0000313" key="8">
    <source>
        <dbReference type="EMBL" id="MBM7584560.1"/>
    </source>
</evidence>
<dbReference type="NCBIfam" id="TIGR00229">
    <property type="entry name" value="sensory_box"/>
    <property type="match status" value="2"/>
</dbReference>
<name>A0ABS2N9Q1_9BACI</name>
<dbReference type="PROSITE" id="PS50112">
    <property type="entry name" value="PAS"/>
    <property type="match status" value="2"/>
</dbReference>
<feature type="domain" description="PAS" evidence="7">
    <location>
        <begin position="234"/>
        <end position="305"/>
    </location>
</feature>
<dbReference type="SUPFAM" id="SSF52540">
    <property type="entry name" value="P-loop containing nucleoside triphosphate hydrolases"/>
    <property type="match status" value="1"/>
</dbReference>
<keyword evidence="9" id="KW-1185">Reference proteome</keyword>
<dbReference type="SUPFAM" id="SSF46689">
    <property type="entry name" value="Homeodomain-like"/>
    <property type="match status" value="1"/>
</dbReference>
<sequence>MQKVLVVGGGKGGIAILKILKETTVLKIAAVCDLNPNSPGLQFAVENDIPVGRDWRDFLTEEIDIVVEVTGDVKVFEELRDARSKNTVLIPGSVAYLIAKLLEEKEDLIGQLKNESFTRDLIFNSTDDAMIGIDDKGSVILFNKSAERMIGITEEEALGKNIYQIIPRSELPRILETKRTESNKELVLDNGLKIITNRIPMITNDDEVIGAFAVFKDITEVVNLAEEITNLKEIHTMLEAIIQSSDDAISVVDEEGRGLLINPAYTRITGLTQEEVIGKPATADISEGESMHLKVLQTRRAIRGVKMRVGPNKKEVIVNVAPIIVHGKIKGSVGVIHDMSEIQSLNKELDRARRIIRTLEAKYMFDDIIGDSEEMMLAVEQAKLGAKTPATVLLRGESGTGKELFAHAIHNASNRKYNKFIRVNCAALSESLLESELFGYEEGAFSGAKRGGKRGLFEESNNGSIFLDEIGELSVNTQAKLLRVLQENEIVRVGGTKSIPINVRVIAATNVNLEKGMADGSFREDLYYRLNRMPIQIPPLRKRINDIPKLCENLITKINQDYGRNVEGISPETMGKLVNYHWPGNVRELENILGRAIIFMNYNETVIEQHHLPQLIIKEDIKESRTIPQTSHEDLNTLMEQYEKDIIQQVLVQNKGNKTATAKSLKISLRNLYYKIDKYKIEISDVQ</sequence>
<evidence type="ECO:0000256" key="1">
    <source>
        <dbReference type="ARBA" id="ARBA00022741"/>
    </source>
</evidence>
<evidence type="ECO:0000256" key="4">
    <source>
        <dbReference type="ARBA" id="ARBA00023125"/>
    </source>
</evidence>
<dbReference type="SMART" id="SM00091">
    <property type="entry name" value="PAS"/>
    <property type="match status" value="2"/>
</dbReference>
<dbReference type="InterPro" id="IPR025944">
    <property type="entry name" value="Sigma_54_int_dom_CS"/>
</dbReference>
<dbReference type="Pfam" id="PF00989">
    <property type="entry name" value="PAS"/>
    <property type="match status" value="1"/>
</dbReference>
<dbReference type="PROSITE" id="PS00676">
    <property type="entry name" value="SIGMA54_INTERACT_2"/>
    <property type="match status" value="1"/>
</dbReference>
<dbReference type="SUPFAM" id="SSF55785">
    <property type="entry name" value="PYP-like sensor domain (PAS domain)"/>
    <property type="match status" value="2"/>
</dbReference>
<dbReference type="PROSITE" id="PS00675">
    <property type="entry name" value="SIGMA54_INTERACT_1"/>
    <property type="match status" value="1"/>
</dbReference>
<accession>A0ABS2N9Q1</accession>
<dbReference type="PANTHER" id="PTHR32071:SF121">
    <property type="entry name" value="SIGMA L-DEPENDENT TRANSCRIPTIONAL REGULATOR YQIR-RELATED"/>
    <property type="match status" value="1"/>
</dbReference>
<dbReference type="InterPro" id="IPR058031">
    <property type="entry name" value="AAA_lid_NorR"/>
</dbReference>
<dbReference type="Pfam" id="PF25601">
    <property type="entry name" value="AAA_lid_14"/>
    <property type="match status" value="1"/>
</dbReference>
<dbReference type="PROSITE" id="PS00688">
    <property type="entry name" value="SIGMA54_INTERACT_3"/>
    <property type="match status" value="1"/>
</dbReference>
<dbReference type="PRINTS" id="PR01590">
    <property type="entry name" value="HTHFIS"/>
</dbReference>
<reference evidence="8 9" key="1">
    <citation type="submission" date="2021-01" db="EMBL/GenBank/DDBJ databases">
        <title>Genomic Encyclopedia of Type Strains, Phase IV (KMG-IV): sequencing the most valuable type-strain genomes for metagenomic binning, comparative biology and taxonomic classification.</title>
        <authorList>
            <person name="Goeker M."/>
        </authorList>
    </citation>
    <scope>NUCLEOTIDE SEQUENCE [LARGE SCALE GENOMIC DNA]</scope>
    <source>
        <strain evidence="8 9">DSM 24834</strain>
    </source>
</reference>
<dbReference type="Pfam" id="PF00158">
    <property type="entry name" value="Sigma54_activat"/>
    <property type="match status" value="1"/>
</dbReference>
<dbReference type="Gene3D" id="1.10.10.60">
    <property type="entry name" value="Homeodomain-like"/>
    <property type="match status" value="1"/>
</dbReference>
<dbReference type="Gene3D" id="3.40.50.300">
    <property type="entry name" value="P-loop containing nucleotide triphosphate hydrolases"/>
    <property type="match status" value="1"/>
</dbReference>
<dbReference type="Proteomes" id="UP001646157">
    <property type="component" value="Unassembled WGS sequence"/>
</dbReference>
<dbReference type="Gene3D" id="3.40.50.720">
    <property type="entry name" value="NAD(P)-binding Rossmann-like Domain"/>
    <property type="match status" value="1"/>
</dbReference>
<dbReference type="SMART" id="SM00382">
    <property type="entry name" value="AAA"/>
    <property type="match status" value="1"/>
</dbReference>
<dbReference type="InterPro" id="IPR002197">
    <property type="entry name" value="HTH_Fis"/>
</dbReference>
<proteinExistence type="predicted"/>
<keyword evidence="2" id="KW-0067">ATP-binding</keyword>
<evidence type="ECO:0000313" key="9">
    <source>
        <dbReference type="Proteomes" id="UP001646157"/>
    </source>
</evidence>
<dbReference type="Pfam" id="PF02954">
    <property type="entry name" value="HTH_8"/>
    <property type="match status" value="1"/>
</dbReference>
<dbReference type="InterPro" id="IPR013767">
    <property type="entry name" value="PAS_fold"/>
</dbReference>
<dbReference type="RefSeq" id="WP_205168698.1">
    <property type="nucleotide sequence ID" value="NZ_JAFBDZ010000001.1"/>
</dbReference>
<keyword evidence="1" id="KW-0547">Nucleotide-binding</keyword>
<gene>
    <name evidence="8" type="ORF">JOC86_001097</name>
</gene>